<dbReference type="EMBL" id="JFZV01000004">
    <property type="protein sequence ID" value="KDN14851.1"/>
    <property type="molecule type" value="Genomic_DNA"/>
</dbReference>
<evidence type="ECO:0000313" key="2">
    <source>
        <dbReference type="Proteomes" id="UP000027170"/>
    </source>
</evidence>
<accession>A0A836MPY1</accession>
<reference evidence="1 2" key="1">
    <citation type="submission" date="2014-03" db="EMBL/GenBank/DDBJ databases">
        <title>The genomes of two eusocial bee gut symbionts.</title>
        <authorList>
            <person name="Kwong W.K."/>
            <person name="Engel P."/>
            <person name="Koch H."/>
            <person name="Moran N.A."/>
        </authorList>
    </citation>
    <scope>NUCLEOTIDE SEQUENCE [LARGE SCALE GENOMIC DNA]</scope>
    <source>
        <strain evidence="2">wkB29</strain>
    </source>
</reference>
<protein>
    <submittedName>
        <fullName evidence="1">Uncharacterized protein</fullName>
    </submittedName>
</protein>
<organism evidence="1 2">
    <name type="scientific">Snodgrassella communis</name>
    <dbReference type="NCBI Taxonomy" id="2946699"/>
    <lineage>
        <taxon>Bacteria</taxon>
        <taxon>Pseudomonadati</taxon>
        <taxon>Pseudomonadota</taxon>
        <taxon>Betaproteobacteria</taxon>
        <taxon>Neisseriales</taxon>
        <taxon>Neisseriaceae</taxon>
        <taxon>Snodgrassella</taxon>
    </lineage>
</organism>
<proteinExistence type="predicted"/>
<dbReference type="Proteomes" id="UP000027170">
    <property type="component" value="Unassembled WGS sequence"/>
</dbReference>
<dbReference type="RefSeq" id="WP_037490920.1">
    <property type="nucleotide sequence ID" value="NZ_JFZV01000004.1"/>
</dbReference>
<name>A0A836MPY1_9NEIS</name>
<evidence type="ECO:0000313" key="1">
    <source>
        <dbReference type="EMBL" id="KDN14851.1"/>
    </source>
</evidence>
<keyword evidence="2" id="KW-1185">Reference proteome</keyword>
<dbReference type="OrthoDB" id="8613895at2"/>
<sequence length="88" mass="10442">MRKAGYKYVDSHLFQQGNSEDYCSFYDYQCFEVAAVAYIKEINDNSLHHFIYYAKDVVKYARNNNKQMNITSINHKERMIAIVAIFLE</sequence>
<dbReference type="InterPro" id="IPR028983">
    <property type="entry name" value="PA2201-like_C"/>
</dbReference>
<gene>
    <name evidence="1" type="ORF">SALWKB29_0923</name>
</gene>
<dbReference type="SUPFAM" id="SSF140731">
    <property type="entry name" value="PA2201 C-terminal domain-like"/>
    <property type="match status" value="1"/>
</dbReference>
<comment type="caution">
    <text evidence="1">The sequence shown here is derived from an EMBL/GenBank/DDBJ whole genome shotgun (WGS) entry which is preliminary data.</text>
</comment>
<dbReference type="Gene3D" id="1.10.3920.10">
    <property type="entry name" value="PA2201 C-terminal domain-like"/>
    <property type="match status" value="1"/>
</dbReference>
<dbReference type="AlphaFoldDB" id="A0A836MPY1"/>